<evidence type="ECO:0000256" key="1">
    <source>
        <dbReference type="SAM" id="MobiDB-lite"/>
    </source>
</evidence>
<proteinExistence type="predicted"/>
<dbReference type="AlphaFoldDB" id="A0A2T4YPJ2"/>
<name>A0A2T4YPJ2_9SPHN</name>
<evidence type="ECO:0000313" key="3">
    <source>
        <dbReference type="EMBL" id="PTM45437.1"/>
    </source>
</evidence>
<organism evidence="3 4">
    <name type="scientific">Sphingomonas aerolata</name>
    <dbReference type="NCBI Taxonomy" id="185951"/>
    <lineage>
        <taxon>Bacteria</taxon>
        <taxon>Pseudomonadati</taxon>
        <taxon>Pseudomonadota</taxon>
        <taxon>Alphaproteobacteria</taxon>
        <taxon>Sphingomonadales</taxon>
        <taxon>Sphingomonadaceae</taxon>
        <taxon>Sphingomonas</taxon>
    </lineage>
</organism>
<dbReference type="RefSeq" id="WP_107931635.1">
    <property type="nucleotide sequence ID" value="NZ_PZZN01000002.1"/>
</dbReference>
<comment type="caution">
    <text evidence="3">The sequence shown here is derived from an EMBL/GenBank/DDBJ whole genome shotgun (WGS) entry which is preliminary data.</text>
</comment>
<accession>A0A2T4YPJ2</accession>
<reference evidence="3 4" key="1">
    <citation type="submission" date="2018-04" db="EMBL/GenBank/DDBJ databases">
        <title>Genomic Encyclopedia of Type Strains, Phase III (KMG-III): the genomes of soil and plant-associated and newly described type strains.</title>
        <authorList>
            <person name="Whitman W."/>
        </authorList>
    </citation>
    <scope>NUCLEOTIDE SEQUENCE [LARGE SCALE GENOMIC DNA]</scope>
    <source>
        <strain evidence="3 4">NW12</strain>
    </source>
</reference>
<evidence type="ECO:0000256" key="2">
    <source>
        <dbReference type="SAM" id="SignalP"/>
    </source>
</evidence>
<dbReference type="EMBL" id="PZZN01000002">
    <property type="protein sequence ID" value="PTM45437.1"/>
    <property type="molecule type" value="Genomic_DNA"/>
</dbReference>
<dbReference type="Proteomes" id="UP000240996">
    <property type="component" value="Unassembled WGS sequence"/>
</dbReference>
<keyword evidence="2" id="KW-0732">Signal</keyword>
<keyword evidence="4" id="KW-1185">Reference proteome</keyword>
<feature type="compositionally biased region" description="Low complexity" evidence="1">
    <location>
        <begin position="1"/>
        <end position="13"/>
    </location>
</feature>
<feature type="region of interest" description="Disordered" evidence="1">
    <location>
        <begin position="1"/>
        <end position="22"/>
    </location>
</feature>
<feature type="signal peptide" evidence="2">
    <location>
        <begin position="1"/>
        <end position="42"/>
    </location>
</feature>
<feature type="chain" id="PRO_5015451412" evidence="2">
    <location>
        <begin position="43"/>
        <end position="110"/>
    </location>
</feature>
<sequence>MGSTTSAASTVAAQNPTLARRGPAVAHVISVAALTCALPAFAQDIAIQSNTLPLPAIDGAGNDIVVSLRARTAVMPGSIENDAPTHRLVASPPHHRDRIHRFVRSGLQPV</sequence>
<evidence type="ECO:0000313" key="4">
    <source>
        <dbReference type="Proteomes" id="UP000240996"/>
    </source>
</evidence>
<protein>
    <submittedName>
        <fullName evidence="3">Uncharacterized protein</fullName>
    </submittedName>
</protein>
<gene>
    <name evidence="3" type="ORF">C8J24_1652</name>
</gene>